<reference evidence="3" key="1">
    <citation type="journal article" date="2015" name="BMC Genomics">
        <title>Genomic and transcriptomic analysis of the endophytic fungus Pestalotiopsis fici reveals its lifestyle and high potential for synthesis of natural products.</title>
        <authorList>
            <person name="Wang X."/>
            <person name="Zhang X."/>
            <person name="Liu L."/>
            <person name="Xiang M."/>
            <person name="Wang W."/>
            <person name="Sun X."/>
            <person name="Che Y."/>
            <person name="Guo L."/>
            <person name="Liu G."/>
            <person name="Guo L."/>
            <person name="Wang C."/>
            <person name="Yin W.B."/>
            <person name="Stadler M."/>
            <person name="Zhang X."/>
            <person name="Liu X."/>
        </authorList>
    </citation>
    <scope>NUCLEOTIDE SEQUENCE [LARGE SCALE GENOMIC DNA]</scope>
    <source>
        <strain evidence="3">W106-1 / CGMCC3.15140</strain>
    </source>
</reference>
<sequence length="414" mass="46476">MRQCAALRRSSATCRHEFIRLYSSATQPPQHDHDATNERSESFSIDPDGKTVKTAVGDLPLSPVMDPTFWEARDRFKQQKPKPGKLRNVFERRFQKNPFAQALATPVRYDSMTRLRLPSFFLQDFNVVLHPETGKPWWVSKSLALHQPPAEDAAAEADDAVAEVTIEDDMGGVAEAAVDLSVKPVDLPGPQDAVSSATQSNEPPESTSAGPSTYVLARQDVIKSMAPVKKSRRNTAPEGGNSEFYRKFFGSSNSKFKPLGAKAIWREDMDQFVLQQMREQVVQDILYLSMMCETDKRYYIVKCFGWDDVKFKHKGAVLWFGHDSEQVKPGPFSTFDLSSEKGKVSLVVHNMPMLLGQELADKVKMQGGVLQDGSIFMLAGRRTTDLQLRLWKLQGYIYDFNGLLMDASLPSRAD</sequence>
<evidence type="ECO:0000256" key="1">
    <source>
        <dbReference type="SAM" id="MobiDB-lite"/>
    </source>
</evidence>
<dbReference type="GeneID" id="19276178"/>
<dbReference type="OMA" id="PFRWKHP"/>
<feature type="region of interest" description="Disordered" evidence="1">
    <location>
        <begin position="184"/>
        <end position="211"/>
    </location>
</feature>
<dbReference type="RefSeq" id="XP_007837937.1">
    <property type="nucleotide sequence ID" value="XM_007839746.1"/>
</dbReference>
<evidence type="ECO:0000313" key="3">
    <source>
        <dbReference type="Proteomes" id="UP000030651"/>
    </source>
</evidence>
<dbReference type="OrthoDB" id="3363286at2759"/>
<feature type="compositionally biased region" description="Polar residues" evidence="1">
    <location>
        <begin position="193"/>
        <end position="211"/>
    </location>
</feature>
<dbReference type="InParanoid" id="W3WWP7"/>
<dbReference type="eggNOG" id="ENOG502S8NC">
    <property type="taxonomic scope" value="Eukaryota"/>
</dbReference>
<dbReference type="KEGG" id="pfy:PFICI_11165"/>
<dbReference type="AlphaFoldDB" id="W3WWP7"/>
<dbReference type="Proteomes" id="UP000030651">
    <property type="component" value="Unassembled WGS sequence"/>
</dbReference>
<gene>
    <name evidence="2" type="ORF">PFICI_11165</name>
</gene>
<keyword evidence="3" id="KW-1185">Reference proteome</keyword>
<accession>W3WWP7</accession>
<organism evidence="2 3">
    <name type="scientific">Pestalotiopsis fici (strain W106-1 / CGMCC3.15140)</name>
    <dbReference type="NCBI Taxonomy" id="1229662"/>
    <lineage>
        <taxon>Eukaryota</taxon>
        <taxon>Fungi</taxon>
        <taxon>Dikarya</taxon>
        <taxon>Ascomycota</taxon>
        <taxon>Pezizomycotina</taxon>
        <taxon>Sordariomycetes</taxon>
        <taxon>Xylariomycetidae</taxon>
        <taxon>Amphisphaeriales</taxon>
        <taxon>Sporocadaceae</taxon>
        <taxon>Pestalotiopsis</taxon>
    </lineage>
</organism>
<feature type="region of interest" description="Disordered" evidence="1">
    <location>
        <begin position="25"/>
        <end position="49"/>
    </location>
</feature>
<proteinExistence type="predicted"/>
<name>W3WWP7_PESFW</name>
<protein>
    <submittedName>
        <fullName evidence="2">Uncharacterized protein</fullName>
    </submittedName>
</protein>
<dbReference type="EMBL" id="KI912116">
    <property type="protein sequence ID" value="ETS77291.1"/>
    <property type="molecule type" value="Genomic_DNA"/>
</dbReference>
<feature type="compositionally biased region" description="Basic and acidic residues" evidence="1">
    <location>
        <begin position="30"/>
        <end position="49"/>
    </location>
</feature>
<dbReference type="HOGENOM" id="CLU_557805_0_0_1"/>
<evidence type="ECO:0000313" key="2">
    <source>
        <dbReference type="EMBL" id="ETS77291.1"/>
    </source>
</evidence>